<dbReference type="KEGG" id="tet:TTHERM_00334280"/>
<name>I7M864_TETTS</name>
<dbReference type="EMBL" id="GG662666">
    <property type="protein sequence ID" value="EAR97251.2"/>
    <property type="molecule type" value="Genomic_DNA"/>
</dbReference>
<dbReference type="GO" id="GO:0004674">
    <property type="term" value="F:protein serine/threonine kinase activity"/>
    <property type="evidence" value="ECO:0007669"/>
    <property type="project" value="UniProtKB-KW"/>
</dbReference>
<dbReference type="PROSITE" id="PS00108">
    <property type="entry name" value="PROTEIN_KINASE_ST"/>
    <property type="match status" value="1"/>
</dbReference>
<evidence type="ECO:0000256" key="9">
    <source>
        <dbReference type="PIRSR" id="PIRSR630616-3"/>
    </source>
</evidence>
<protein>
    <recommendedName>
        <fullName evidence="11">Aurora kinase</fullName>
        <ecNumber evidence="11">2.7.11.1</ecNumber>
    </recommendedName>
</protein>
<dbReference type="InterPro" id="IPR011009">
    <property type="entry name" value="Kinase-like_dom_sf"/>
</dbReference>
<feature type="domain" description="Protein kinase" evidence="13">
    <location>
        <begin position="33"/>
        <end position="294"/>
    </location>
</feature>
<dbReference type="SMART" id="SM00220">
    <property type="entry name" value="S_TKc"/>
    <property type="match status" value="1"/>
</dbReference>
<dbReference type="InterPro" id="IPR030616">
    <property type="entry name" value="Aur-like"/>
</dbReference>
<evidence type="ECO:0000256" key="6">
    <source>
        <dbReference type="ARBA" id="ARBA00022840"/>
    </source>
</evidence>
<accession>I7M864</accession>
<dbReference type="InterPro" id="IPR017441">
    <property type="entry name" value="Protein_kinase_ATP_BS"/>
</dbReference>
<keyword evidence="4 8" id="KW-0547">Nucleotide-binding</keyword>
<dbReference type="FunFam" id="3.30.200.20:FF:000042">
    <property type="entry name" value="Aurora kinase A"/>
    <property type="match status" value="1"/>
</dbReference>
<dbReference type="Proteomes" id="UP000009168">
    <property type="component" value="Unassembled WGS sequence"/>
</dbReference>
<dbReference type="GeneID" id="7838520"/>
<feature type="active site" description="Proton acceptor" evidence="7">
    <location>
        <position position="158"/>
    </location>
</feature>
<feature type="binding site" evidence="8">
    <location>
        <begin position="111"/>
        <end position="113"/>
    </location>
    <ligand>
        <name>ATP</name>
        <dbReference type="ChEBI" id="CHEBI:30616"/>
    </ligand>
</feature>
<keyword evidence="5 11" id="KW-0418">Kinase</keyword>
<evidence type="ECO:0000256" key="7">
    <source>
        <dbReference type="PIRSR" id="PIRSR630616-1"/>
    </source>
</evidence>
<comment type="catalytic activity">
    <reaction evidence="11">
        <text>L-threonyl-[protein] + ATP = O-phospho-L-threonyl-[protein] + ADP + H(+)</text>
        <dbReference type="Rhea" id="RHEA:46608"/>
        <dbReference type="Rhea" id="RHEA-COMP:11060"/>
        <dbReference type="Rhea" id="RHEA-COMP:11605"/>
        <dbReference type="ChEBI" id="CHEBI:15378"/>
        <dbReference type="ChEBI" id="CHEBI:30013"/>
        <dbReference type="ChEBI" id="CHEBI:30616"/>
        <dbReference type="ChEBI" id="CHEBI:61977"/>
        <dbReference type="ChEBI" id="CHEBI:456216"/>
        <dbReference type="EC" id="2.7.11.1"/>
    </reaction>
</comment>
<evidence type="ECO:0000256" key="4">
    <source>
        <dbReference type="ARBA" id="ARBA00022741"/>
    </source>
</evidence>
<feature type="binding site" evidence="8 10">
    <location>
        <position position="62"/>
    </location>
    <ligand>
        <name>ATP</name>
        <dbReference type="ChEBI" id="CHEBI:30616"/>
    </ligand>
</feature>
<comment type="subunit">
    <text evidence="1">Monomer.</text>
</comment>
<evidence type="ECO:0000256" key="8">
    <source>
        <dbReference type="PIRSR" id="PIRSR630616-2"/>
    </source>
</evidence>
<dbReference type="EC" id="2.7.11.1" evidence="11"/>
<feature type="region of interest" description="Disordered" evidence="12">
    <location>
        <begin position="364"/>
        <end position="397"/>
    </location>
</feature>
<sequence length="739" mass="87094">MQNIGLNQVKDRILILSPIVQGRLESELKTSDFQVLDRLGKGAFGKVYKTKLQKTGQIFALKQMEKQQILKQGMVKQIQTEVKVMYSLDHPNIIKLYNHFEEDAYIYLMIEYASGGQLWQKLTKEGRFDENTVKRYMADIILAVEYLHSQNPPIIHRDIKPENLILDENGRVKLVDFGWSNFKNRLRMTYCGTLDYLAPEMILELGHDEKLDIWSLGVLIFELITGKAPFAPKVENANIDQNQARQILEDNILKVKLDYPNDFPQLAKDLVNNLCKKEPNQRKTLPEIKKHPWFIIESEGKNIFEMEPWNYRPLASQKYKYCLTPNQINPLKLEGGFTPQFIADFATRLHQPLVMNILQQIAQKSQQNGNANPQLTQSGQSQNMNASQTSQQNQSNYEEEILNLKKKIASREQEKQDLESQKKELIVKLEVKERENTKLKDELDKYKSIGQDSTPTEQRRQILQNEEIEQLKKEKEELYEKQNEYENQIKQLQSDLKKIQDSRKDYEKYKIEKQQLNEKIKKFQESREQDNSDYLEKLQSKEQELSILQFKLNQYEKSKSVGVSGVNGGIIELIREMKSVIEEFKSKFAQTKKNIEIVEKYSTMERELMKLKLEKDTLQSELKAQIQEDYEDQIEQLKLSHKQEVTSLKDEYEKKVSDFQKKVELLQEEQSKKSQKVQENESLKKQIELANSTIQDLRKEQELSKEVRKNLERRLKDCEIEIQDYQQMLRNYKNNSIKK</sequence>
<evidence type="ECO:0000256" key="11">
    <source>
        <dbReference type="RuleBase" id="RU367134"/>
    </source>
</evidence>
<dbReference type="STRING" id="312017.I7M864"/>
<feature type="compositionally biased region" description="Polar residues" evidence="12">
    <location>
        <begin position="364"/>
        <end position="379"/>
    </location>
</feature>
<dbReference type="GO" id="GO:0005524">
    <property type="term" value="F:ATP binding"/>
    <property type="evidence" value="ECO:0007669"/>
    <property type="project" value="UniProtKB-UniRule"/>
</dbReference>
<feature type="binding site" evidence="8">
    <location>
        <begin position="162"/>
        <end position="163"/>
    </location>
    <ligand>
        <name>ATP</name>
        <dbReference type="ChEBI" id="CHEBI:30616"/>
    </ligand>
</feature>
<evidence type="ECO:0000256" key="5">
    <source>
        <dbReference type="ARBA" id="ARBA00022777"/>
    </source>
</evidence>
<proteinExistence type="inferred from homology"/>
<dbReference type="OrthoDB" id="302269at2759"/>
<organism evidence="14 15">
    <name type="scientific">Tetrahymena thermophila (strain SB210)</name>
    <dbReference type="NCBI Taxonomy" id="312017"/>
    <lineage>
        <taxon>Eukaryota</taxon>
        <taxon>Sar</taxon>
        <taxon>Alveolata</taxon>
        <taxon>Ciliophora</taxon>
        <taxon>Intramacronucleata</taxon>
        <taxon>Oligohymenophorea</taxon>
        <taxon>Hymenostomatida</taxon>
        <taxon>Tetrahymenina</taxon>
        <taxon>Tetrahymenidae</taxon>
        <taxon>Tetrahymena</taxon>
    </lineage>
</organism>
<dbReference type="FunFam" id="1.10.510.10:FF:000571">
    <property type="entry name" value="Maternal embryonic leucine zipper kinase"/>
    <property type="match status" value="1"/>
</dbReference>
<keyword evidence="6 8" id="KW-0067">ATP-binding</keyword>
<evidence type="ECO:0000259" key="13">
    <source>
        <dbReference type="PROSITE" id="PS50011"/>
    </source>
</evidence>
<dbReference type="InterPro" id="IPR008271">
    <property type="entry name" value="Ser/Thr_kinase_AS"/>
</dbReference>
<evidence type="ECO:0000313" key="15">
    <source>
        <dbReference type="Proteomes" id="UP000009168"/>
    </source>
</evidence>
<dbReference type="eggNOG" id="KOG0580">
    <property type="taxonomic scope" value="Eukaryota"/>
</dbReference>
<evidence type="ECO:0000256" key="1">
    <source>
        <dbReference type="ARBA" id="ARBA00011245"/>
    </source>
</evidence>
<dbReference type="PANTHER" id="PTHR24350">
    <property type="entry name" value="SERINE/THREONINE-PROTEIN KINASE IAL-RELATED"/>
    <property type="match status" value="1"/>
</dbReference>
<keyword evidence="15" id="KW-1185">Reference proteome</keyword>
<dbReference type="Pfam" id="PF00069">
    <property type="entry name" value="Pkinase"/>
    <property type="match status" value="1"/>
</dbReference>
<evidence type="ECO:0000256" key="2">
    <source>
        <dbReference type="ARBA" id="ARBA00022527"/>
    </source>
</evidence>
<keyword evidence="3 11" id="KW-0808">Transferase</keyword>
<dbReference type="OMA" id="RVERACI"/>
<comment type="catalytic activity">
    <reaction evidence="11">
        <text>L-seryl-[protein] + ATP = O-phospho-L-seryl-[protein] + ADP + H(+)</text>
        <dbReference type="Rhea" id="RHEA:17989"/>
        <dbReference type="Rhea" id="RHEA-COMP:9863"/>
        <dbReference type="Rhea" id="RHEA-COMP:11604"/>
        <dbReference type="ChEBI" id="CHEBI:15378"/>
        <dbReference type="ChEBI" id="CHEBI:29999"/>
        <dbReference type="ChEBI" id="CHEBI:30616"/>
        <dbReference type="ChEBI" id="CHEBI:83421"/>
        <dbReference type="ChEBI" id="CHEBI:456216"/>
        <dbReference type="EC" id="2.7.11.1"/>
    </reaction>
</comment>
<feature type="cross-link" description="Glycyl lysine isopeptide (Lys-Gly) (interchain with G-Cter in SUMO2)" evidence="9">
    <location>
        <position position="160"/>
    </location>
</feature>
<dbReference type="InterPro" id="IPR000719">
    <property type="entry name" value="Prot_kinase_dom"/>
</dbReference>
<dbReference type="SUPFAM" id="SSF56112">
    <property type="entry name" value="Protein kinase-like (PK-like)"/>
    <property type="match status" value="1"/>
</dbReference>
<dbReference type="AlphaFoldDB" id="I7M864"/>
<dbReference type="HOGENOM" id="CLU_420081_0_0_1"/>
<dbReference type="CDD" id="cd14007">
    <property type="entry name" value="STKc_Aurora"/>
    <property type="match status" value="1"/>
</dbReference>
<evidence type="ECO:0000256" key="12">
    <source>
        <dbReference type="SAM" id="MobiDB-lite"/>
    </source>
</evidence>
<dbReference type="PROSITE" id="PS00107">
    <property type="entry name" value="PROTEIN_KINASE_ATP"/>
    <property type="match status" value="1"/>
</dbReference>
<evidence type="ECO:0000256" key="3">
    <source>
        <dbReference type="ARBA" id="ARBA00022679"/>
    </source>
</evidence>
<feature type="binding site" evidence="8">
    <location>
        <position position="176"/>
    </location>
    <ligand>
        <name>ATP</name>
        <dbReference type="ChEBI" id="CHEBI:30616"/>
    </ligand>
</feature>
<evidence type="ECO:0000313" key="14">
    <source>
        <dbReference type="EMBL" id="EAR97251.2"/>
    </source>
</evidence>
<dbReference type="InParanoid" id="I7M864"/>
<dbReference type="RefSeq" id="XP_001017496.2">
    <property type="nucleotide sequence ID" value="XM_001017496.3"/>
</dbReference>
<gene>
    <name evidence="14" type="ORF">TTHERM_00334280</name>
</gene>
<dbReference type="Gene3D" id="1.10.510.10">
    <property type="entry name" value="Transferase(Phosphotransferase) domain 1"/>
    <property type="match status" value="1"/>
</dbReference>
<keyword evidence="2 11" id="KW-0723">Serine/threonine-protein kinase</keyword>
<dbReference type="PROSITE" id="PS50011">
    <property type="entry name" value="PROTEIN_KINASE_DOM"/>
    <property type="match status" value="1"/>
</dbReference>
<comment type="similarity">
    <text evidence="11">Belongs to the protein kinase superfamily. Ser/Thr protein kinase family. Aurora subfamily.</text>
</comment>
<reference evidence="15" key="1">
    <citation type="journal article" date="2006" name="PLoS Biol.">
        <title>Macronuclear genome sequence of the ciliate Tetrahymena thermophila, a model eukaryote.</title>
        <authorList>
            <person name="Eisen J.A."/>
            <person name="Coyne R.S."/>
            <person name="Wu M."/>
            <person name="Wu D."/>
            <person name="Thiagarajan M."/>
            <person name="Wortman J.R."/>
            <person name="Badger J.H."/>
            <person name="Ren Q."/>
            <person name="Amedeo P."/>
            <person name="Jones K.M."/>
            <person name="Tallon L.J."/>
            <person name="Delcher A.L."/>
            <person name="Salzberg S.L."/>
            <person name="Silva J.C."/>
            <person name="Haas B.J."/>
            <person name="Majoros W.H."/>
            <person name="Farzad M."/>
            <person name="Carlton J.M."/>
            <person name="Smith R.K. Jr."/>
            <person name="Garg J."/>
            <person name="Pearlman R.E."/>
            <person name="Karrer K.M."/>
            <person name="Sun L."/>
            <person name="Manning G."/>
            <person name="Elde N.C."/>
            <person name="Turkewitz A.P."/>
            <person name="Asai D.J."/>
            <person name="Wilkes D.E."/>
            <person name="Wang Y."/>
            <person name="Cai H."/>
            <person name="Collins K."/>
            <person name="Stewart B.A."/>
            <person name="Lee S.R."/>
            <person name="Wilamowska K."/>
            <person name="Weinberg Z."/>
            <person name="Ruzzo W.L."/>
            <person name="Wloga D."/>
            <person name="Gaertig J."/>
            <person name="Frankel J."/>
            <person name="Tsao C.-C."/>
            <person name="Gorovsky M.A."/>
            <person name="Keeling P.J."/>
            <person name="Waller R.F."/>
            <person name="Patron N.J."/>
            <person name="Cherry J.M."/>
            <person name="Stover N.A."/>
            <person name="Krieger C.J."/>
            <person name="del Toro C."/>
            <person name="Ryder H.F."/>
            <person name="Williamson S.C."/>
            <person name="Barbeau R.A."/>
            <person name="Hamilton E.P."/>
            <person name="Orias E."/>
        </authorList>
    </citation>
    <scope>NUCLEOTIDE SEQUENCE [LARGE SCALE GENOMIC DNA]</scope>
    <source>
        <strain evidence="15">SB210</strain>
    </source>
</reference>
<feature type="compositionally biased region" description="Low complexity" evidence="12">
    <location>
        <begin position="380"/>
        <end position="396"/>
    </location>
</feature>
<evidence type="ECO:0000256" key="10">
    <source>
        <dbReference type="PROSITE-ProRule" id="PRU10141"/>
    </source>
</evidence>